<accession>A0AAE3VGU3</accession>
<evidence type="ECO:0000313" key="1">
    <source>
        <dbReference type="EMBL" id="MDQ0290033.1"/>
    </source>
</evidence>
<keyword evidence="2" id="KW-1185">Reference proteome</keyword>
<sequence>MKKTGRIEMMQKKIKVMAIGAHSDECHFGCGGALRLLVEADCECMMLHVACHNHVRTPEELEVFDADIDHSAELLGCRHLIIGGRESSLYEGDRHDRSLIMEQLEAFQPDLVFLMWPRDSHPEHRRVAQTTYDAILNSFWDNKLHSIREIYAYEAGPSQSMLYFHPDLYIDISSVFGKLEEALTVCIAGEKGAELAQSKADCVRFRGGCAGLRYAEGFKVVKFPEGTGLDASDLLLRHLLANQFRWAGASPWPYGNTYFQN</sequence>
<dbReference type="Proteomes" id="UP001238163">
    <property type="component" value="Unassembled WGS sequence"/>
</dbReference>
<organism evidence="1 2">
    <name type="scientific">Oligosphaera ethanolica</name>
    <dbReference type="NCBI Taxonomy" id="760260"/>
    <lineage>
        <taxon>Bacteria</taxon>
        <taxon>Pseudomonadati</taxon>
        <taxon>Lentisphaerota</taxon>
        <taxon>Oligosphaeria</taxon>
        <taxon>Oligosphaerales</taxon>
        <taxon>Oligosphaeraceae</taxon>
        <taxon>Oligosphaera</taxon>
    </lineage>
</organism>
<evidence type="ECO:0000313" key="2">
    <source>
        <dbReference type="Proteomes" id="UP001238163"/>
    </source>
</evidence>
<dbReference type="EMBL" id="JAUSVL010000001">
    <property type="protein sequence ID" value="MDQ0290033.1"/>
    <property type="molecule type" value="Genomic_DNA"/>
</dbReference>
<dbReference type="AlphaFoldDB" id="A0AAE3VGU3"/>
<name>A0AAE3VGU3_9BACT</name>
<protein>
    <submittedName>
        <fullName evidence="1">LmbE family N-acetylglucosaminyl deacetylase</fullName>
    </submittedName>
</protein>
<reference evidence="1" key="1">
    <citation type="submission" date="2023-07" db="EMBL/GenBank/DDBJ databases">
        <title>Genomic Encyclopedia of Type Strains, Phase IV (KMG-IV): sequencing the most valuable type-strain genomes for metagenomic binning, comparative biology and taxonomic classification.</title>
        <authorList>
            <person name="Goeker M."/>
        </authorList>
    </citation>
    <scope>NUCLEOTIDE SEQUENCE</scope>
    <source>
        <strain evidence="1">DSM 24202</strain>
    </source>
</reference>
<comment type="caution">
    <text evidence="1">The sequence shown here is derived from an EMBL/GenBank/DDBJ whole genome shotgun (WGS) entry which is preliminary data.</text>
</comment>
<gene>
    <name evidence="1" type="ORF">J3R75_002140</name>
</gene>
<dbReference type="InterPro" id="IPR003737">
    <property type="entry name" value="GlcNAc_PI_deacetylase-related"/>
</dbReference>
<dbReference type="SUPFAM" id="SSF102588">
    <property type="entry name" value="LmbE-like"/>
    <property type="match status" value="1"/>
</dbReference>
<dbReference type="InterPro" id="IPR024078">
    <property type="entry name" value="LmbE-like_dom_sf"/>
</dbReference>
<dbReference type="RefSeq" id="WP_307261458.1">
    <property type="nucleotide sequence ID" value="NZ_JAUSVL010000001.1"/>
</dbReference>
<dbReference type="Pfam" id="PF02585">
    <property type="entry name" value="PIG-L"/>
    <property type="match status" value="1"/>
</dbReference>
<proteinExistence type="predicted"/>
<dbReference type="Gene3D" id="3.40.50.10320">
    <property type="entry name" value="LmbE-like"/>
    <property type="match status" value="1"/>
</dbReference>